<evidence type="ECO:0000256" key="7">
    <source>
        <dbReference type="PIRNR" id="PIRNR006241"/>
    </source>
</evidence>
<feature type="active site" description="Proton donor/acceptor" evidence="8">
    <location>
        <position position="243"/>
    </location>
</feature>
<feature type="domain" description="Xylose isomerase-like TIM barrel" evidence="9">
    <location>
        <begin position="24"/>
        <end position="259"/>
    </location>
</feature>
<sequence>MALKFSANLNFLFTETAATISERIRLASQNGFRAVEIPYPEGELKEAAQAVNDTGIVVSLINIAFDKTKEELKFGSTSVPGAENLFSQQLDDTIAFAKIVKCKKVHLMAGTRNNKSEGDHLATYISNLKIASKKLQSNNMTGVIEPINGYVIPTYFMNSYIKASQVLNEINSDNIKLMVDLYHLQHISGNFTKTLEQHKDIIGHFQIAQVPFRNEPDTPGELNYEYIFKTLEAVGHQDWIGCEYKPLTTTVEGLNWFSKFNLKL</sequence>
<protein>
    <recommendedName>
        <fullName evidence="5 7">Putative hydroxypyruvate isomerase</fullName>
        <ecNumber evidence="4 7">5.3.1.22</ecNumber>
    </recommendedName>
</protein>
<dbReference type="GO" id="GO:0046487">
    <property type="term" value="P:glyoxylate metabolic process"/>
    <property type="evidence" value="ECO:0007669"/>
    <property type="project" value="TreeGrafter"/>
</dbReference>
<dbReference type="FunFam" id="3.20.20.150:FF:000007">
    <property type="entry name" value="Hydroxypyruvate isomerase"/>
    <property type="match status" value="1"/>
</dbReference>
<evidence type="ECO:0000256" key="6">
    <source>
        <dbReference type="ARBA" id="ARBA00023235"/>
    </source>
</evidence>
<comment type="catalytic activity">
    <reaction evidence="1 7">
        <text>3-hydroxypyruvate = 2-hydroxy-3-oxopropanoate</text>
        <dbReference type="Rhea" id="RHEA:11952"/>
        <dbReference type="ChEBI" id="CHEBI:17180"/>
        <dbReference type="ChEBI" id="CHEBI:57978"/>
        <dbReference type="EC" id="5.3.1.22"/>
    </reaction>
</comment>
<dbReference type="SUPFAM" id="SSF51658">
    <property type="entry name" value="Xylose isomerase-like"/>
    <property type="match status" value="1"/>
</dbReference>
<gene>
    <name evidence="10" type="ORF">KR093_007373</name>
</gene>
<comment type="function">
    <text evidence="2 7">Catalyzes the reversible isomerization between hydroxypyruvate and 2-hydroxy-3-oxopropanoate (also termed tartronate semialdehyde).</text>
</comment>
<dbReference type="PANTHER" id="PTHR43489:SF6">
    <property type="entry name" value="HYDROXYPYRUVATE ISOMERASE-RELATED"/>
    <property type="match status" value="1"/>
</dbReference>
<dbReference type="EMBL" id="JAJJHW010003409">
    <property type="protein sequence ID" value="KAH8359545.1"/>
    <property type="molecule type" value="Genomic_DNA"/>
</dbReference>
<comment type="similarity">
    <text evidence="3 7">Belongs to the hyi family.</text>
</comment>
<evidence type="ECO:0000256" key="1">
    <source>
        <dbReference type="ARBA" id="ARBA00000476"/>
    </source>
</evidence>
<dbReference type="InterPro" id="IPR013022">
    <property type="entry name" value="Xyl_isomerase-like_TIM-brl"/>
</dbReference>
<dbReference type="PANTHER" id="PTHR43489">
    <property type="entry name" value="ISOMERASE"/>
    <property type="match status" value="1"/>
</dbReference>
<dbReference type="Proteomes" id="UP001200034">
    <property type="component" value="Unassembled WGS sequence"/>
</dbReference>
<proteinExistence type="inferred from homology"/>
<dbReference type="AlphaFoldDB" id="A0AAD4PGT9"/>
<reference evidence="10" key="1">
    <citation type="journal article" date="2021" name="Mol. Ecol. Resour.">
        <title>Phylogenomic analyses of the genus Drosophila reveals genomic signals of climate adaptation.</title>
        <authorList>
            <person name="Li F."/>
            <person name="Rane R.V."/>
            <person name="Luria V."/>
            <person name="Xiong Z."/>
            <person name="Chen J."/>
            <person name="Li Z."/>
            <person name="Catullo R.A."/>
            <person name="Griffin P.C."/>
            <person name="Schiffer M."/>
            <person name="Pearce S."/>
            <person name="Lee S.F."/>
            <person name="McElroy K."/>
            <person name="Stocker A."/>
            <person name="Shirriffs J."/>
            <person name="Cockerell F."/>
            <person name="Coppin C."/>
            <person name="Sgro C.M."/>
            <person name="Karger A."/>
            <person name="Cain J.W."/>
            <person name="Weber J.A."/>
            <person name="Santpere G."/>
            <person name="Kirschner M.W."/>
            <person name="Hoffmann A.A."/>
            <person name="Oakeshott J.G."/>
            <person name="Zhang G."/>
        </authorList>
    </citation>
    <scope>NUCLEOTIDE SEQUENCE</scope>
    <source>
        <strain evidence="10">BGI-SZ-2011g</strain>
    </source>
</reference>
<evidence type="ECO:0000256" key="5">
    <source>
        <dbReference type="ARBA" id="ARBA00017985"/>
    </source>
</evidence>
<dbReference type="PIRSF" id="PIRSF006241">
    <property type="entry name" value="HyI"/>
    <property type="match status" value="1"/>
</dbReference>
<dbReference type="EC" id="5.3.1.22" evidence="4 7"/>
<evidence type="ECO:0000256" key="8">
    <source>
        <dbReference type="PIRSR" id="PIRSR006241-50"/>
    </source>
</evidence>
<dbReference type="Gene3D" id="3.20.20.150">
    <property type="entry name" value="Divalent-metal-dependent TIM barrel enzymes"/>
    <property type="match status" value="1"/>
</dbReference>
<evidence type="ECO:0000256" key="2">
    <source>
        <dbReference type="ARBA" id="ARBA00002968"/>
    </source>
</evidence>
<dbReference type="InterPro" id="IPR036237">
    <property type="entry name" value="Xyl_isomerase-like_sf"/>
</dbReference>
<evidence type="ECO:0000256" key="4">
    <source>
        <dbReference type="ARBA" id="ARBA00012570"/>
    </source>
</evidence>
<evidence type="ECO:0000259" key="9">
    <source>
        <dbReference type="Pfam" id="PF01261"/>
    </source>
</evidence>
<accession>A0AAD4PGT9</accession>
<evidence type="ECO:0000313" key="10">
    <source>
        <dbReference type="EMBL" id="KAH8359545.1"/>
    </source>
</evidence>
<name>A0AAD4PGT9_9MUSC</name>
<keyword evidence="6 7" id="KW-0413">Isomerase</keyword>
<dbReference type="InterPro" id="IPR050417">
    <property type="entry name" value="Sugar_Epim/Isomerase"/>
</dbReference>
<dbReference type="GO" id="GO:0008903">
    <property type="term" value="F:hydroxypyruvate isomerase activity"/>
    <property type="evidence" value="ECO:0007669"/>
    <property type="project" value="UniProtKB-EC"/>
</dbReference>
<evidence type="ECO:0000313" key="11">
    <source>
        <dbReference type="Proteomes" id="UP001200034"/>
    </source>
</evidence>
<comment type="caution">
    <text evidence="10">The sequence shown here is derived from an EMBL/GenBank/DDBJ whole genome shotgun (WGS) entry which is preliminary data.</text>
</comment>
<feature type="active site" description="Proton donor/acceptor" evidence="8">
    <location>
        <position position="145"/>
    </location>
</feature>
<dbReference type="InterPro" id="IPR026040">
    <property type="entry name" value="HyI-like"/>
</dbReference>
<dbReference type="Pfam" id="PF01261">
    <property type="entry name" value="AP_endonuc_2"/>
    <property type="match status" value="1"/>
</dbReference>
<evidence type="ECO:0000256" key="3">
    <source>
        <dbReference type="ARBA" id="ARBA00005962"/>
    </source>
</evidence>
<organism evidence="10 11">
    <name type="scientific">Drosophila rubida</name>
    <dbReference type="NCBI Taxonomy" id="30044"/>
    <lineage>
        <taxon>Eukaryota</taxon>
        <taxon>Metazoa</taxon>
        <taxon>Ecdysozoa</taxon>
        <taxon>Arthropoda</taxon>
        <taxon>Hexapoda</taxon>
        <taxon>Insecta</taxon>
        <taxon>Pterygota</taxon>
        <taxon>Neoptera</taxon>
        <taxon>Endopterygota</taxon>
        <taxon>Diptera</taxon>
        <taxon>Brachycera</taxon>
        <taxon>Muscomorpha</taxon>
        <taxon>Ephydroidea</taxon>
        <taxon>Drosophilidae</taxon>
        <taxon>Drosophila</taxon>
    </lineage>
</organism>
<keyword evidence="11" id="KW-1185">Reference proteome</keyword>